<gene>
    <name evidence="5" type="ORF">BJY28_001795</name>
</gene>
<dbReference type="GO" id="GO:0003700">
    <property type="term" value="F:DNA-binding transcription factor activity"/>
    <property type="evidence" value="ECO:0007669"/>
    <property type="project" value="InterPro"/>
</dbReference>
<evidence type="ECO:0000259" key="4">
    <source>
        <dbReference type="PROSITE" id="PS01124"/>
    </source>
</evidence>
<keyword evidence="6" id="KW-1185">Reference proteome</keyword>
<evidence type="ECO:0000313" key="5">
    <source>
        <dbReference type="EMBL" id="NYG37326.1"/>
    </source>
</evidence>
<dbReference type="InterPro" id="IPR018060">
    <property type="entry name" value="HTH_AraC"/>
</dbReference>
<keyword evidence="1" id="KW-0805">Transcription regulation</keyword>
<dbReference type="SMART" id="SM00342">
    <property type="entry name" value="HTH_ARAC"/>
    <property type="match status" value="1"/>
</dbReference>
<dbReference type="PANTHER" id="PTHR47894:SF4">
    <property type="entry name" value="HTH-TYPE TRANSCRIPTIONAL REGULATOR GADX"/>
    <property type="match status" value="1"/>
</dbReference>
<evidence type="ECO:0000256" key="2">
    <source>
        <dbReference type="ARBA" id="ARBA00023125"/>
    </source>
</evidence>
<comment type="caution">
    <text evidence="5">The sequence shown here is derived from an EMBL/GenBank/DDBJ whole genome shotgun (WGS) entry which is preliminary data.</text>
</comment>
<evidence type="ECO:0000256" key="3">
    <source>
        <dbReference type="ARBA" id="ARBA00023163"/>
    </source>
</evidence>
<evidence type="ECO:0000313" key="6">
    <source>
        <dbReference type="Proteomes" id="UP000592181"/>
    </source>
</evidence>
<accession>A0A852X2P4</accession>
<feature type="domain" description="HTH araC/xylS-type" evidence="4">
    <location>
        <begin position="40"/>
        <end position="138"/>
    </location>
</feature>
<evidence type="ECO:0000256" key="1">
    <source>
        <dbReference type="ARBA" id="ARBA00023015"/>
    </source>
</evidence>
<name>A0A852X2P4_9MICO</name>
<proteinExistence type="predicted"/>
<protein>
    <submittedName>
        <fullName evidence="5">AraC-like DNA-binding protein</fullName>
    </submittedName>
</protein>
<sequence length="139" mass="15235">MVLRGDDLDAVAADDDPQQRAYAQRLLASLASAEETTRTAQVRRLVTVLLPTGRCSAPRVAASLGVERRTLQRWLGAEGETFGGVVTQVRRDRAEGLLIEGRQSLIEVAEALGFTEPSSFSRWFSGEYGVSPSAWQRSR</sequence>
<dbReference type="PANTHER" id="PTHR47894">
    <property type="entry name" value="HTH-TYPE TRANSCRIPTIONAL REGULATOR GADX"/>
    <property type="match status" value="1"/>
</dbReference>
<dbReference type="GO" id="GO:0005829">
    <property type="term" value="C:cytosol"/>
    <property type="evidence" value="ECO:0007669"/>
    <property type="project" value="TreeGrafter"/>
</dbReference>
<dbReference type="Proteomes" id="UP000592181">
    <property type="component" value="Unassembled WGS sequence"/>
</dbReference>
<dbReference type="EMBL" id="JACBZX010000001">
    <property type="protein sequence ID" value="NYG37326.1"/>
    <property type="molecule type" value="Genomic_DNA"/>
</dbReference>
<keyword evidence="2 5" id="KW-0238">DNA-binding</keyword>
<dbReference type="InterPro" id="IPR009057">
    <property type="entry name" value="Homeodomain-like_sf"/>
</dbReference>
<reference evidence="5 6" key="1">
    <citation type="submission" date="2020-07" db="EMBL/GenBank/DDBJ databases">
        <title>Sequencing the genomes of 1000 actinobacteria strains.</title>
        <authorList>
            <person name="Klenk H.-P."/>
        </authorList>
    </citation>
    <scope>NUCLEOTIDE SEQUENCE [LARGE SCALE GENOMIC DNA]</scope>
    <source>
        <strain evidence="5 6">DSM 24723</strain>
    </source>
</reference>
<organism evidence="5 6">
    <name type="scientific">Janibacter alkaliphilus</name>
    <dbReference type="NCBI Taxonomy" id="1069963"/>
    <lineage>
        <taxon>Bacteria</taxon>
        <taxon>Bacillati</taxon>
        <taxon>Actinomycetota</taxon>
        <taxon>Actinomycetes</taxon>
        <taxon>Micrococcales</taxon>
        <taxon>Intrasporangiaceae</taxon>
        <taxon>Janibacter</taxon>
    </lineage>
</organism>
<dbReference type="SUPFAM" id="SSF46689">
    <property type="entry name" value="Homeodomain-like"/>
    <property type="match status" value="1"/>
</dbReference>
<keyword evidence="3" id="KW-0804">Transcription</keyword>
<dbReference type="Gene3D" id="1.10.10.60">
    <property type="entry name" value="Homeodomain-like"/>
    <property type="match status" value="1"/>
</dbReference>
<dbReference type="GO" id="GO:0000976">
    <property type="term" value="F:transcription cis-regulatory region binding"/>
    <property type="evidence" value="ECO:0007669"/>
    <property type="project" value="TreeGrafter"/>
</dbReference>
<dbReference type="AlphaFoldDB" id="A0A852X2P4"/>
<dbReference type="PROSITE" id="PS01124">
    <property type="entry name" value="HTH_ARAC_FAMILY_2"/>
    <property type="match status" value="1"/>
</dbReference>
<dbReference type="Pfam" id="PF12833">
    <property type="entry name" value="HTH_18"/>
    <property type="match status" value="1"/>
</dbReference>